<name>A0A3Q9FKV6_9BACT</name>
<protein>
    <recommendedName>
        <fullName evidence="4">DUF2845 domain-containing protein</fullName>
    </recommendedName>
</protein>
<sequence length="137" mass="15772">MKKLMSLFLLLLGVATITNAQQLAVKDTVSIKNEKYIITGADKRNVFLKVQKIENGKLKTVHINKIDKNKEKNKSKKKLALGMSTSEVKSILKLPNRERNIEGTWGKYILLEYQSIVKKTVYLFFENDKLISIMQEK</sequence>
<keyword evidence="1" id="KW-0732">Signal</keyword>
<keyword evidence="3" id="KW-1185">Reference proteome</keyword>
<feature type="signal peptide" evidence="1">
    <location>
        <begin position="1"/>
        <end position="20"/>
    </location>
</feature>
<dbReference type="Proteomes" id="UP000267268">
    <property type="component" value="Chromosome 1"/>
</dbReference>
<evidence type="ECO:0000313" key="3">
    <source>
        <dbReference type="Proteomes" id="UP000267268"/>
    </source>
</evidence>
<evidence type="ECO:0008006" key="4">
    <source>
        <dbReference type="Google" id="ProtNLM"/>
    </source>
</evidence>
<reference evidence="2 3" key="1">
    <citation type="submission" date="2018-12" db="EMBL/GenBank/DDBJ databases">
        <title>Flammeovirga pectinis sp. nov., isolated from the gut of the Korean scallop, Patinopecten yessoensis.</title>
        <authorList>
            <person name="Bae J.-W."/>
            <person name="Jeong Y.-S."/>
            <person name="Kang W."/>
        </authorList>
    </citation>
    <scope>NUCLEOTIDE SEQUENCE [LARGE SCALE GENOMIC DNA]</scope>
    <source>
        <strain evidence="2 3">L12M1</strain>
    </source>
</reference>
<organism evidence="2 3">
    <name type="scientific">Flammeovirga pectinis</name>
    <dbReference type="NCBI Taxonomy" id="2494373"/>
    <lineage>
        <taxon>Bacteria</taxon>
        <taxon>Pseudomonadati</taxon>
        <taxon>Bacteroidota</taxon>
        <taxon>Cytophagia</taxon>
        <taxon>Cytophagales</taxon>
        <taxon>Flammeovirgaceae</taxon>
        <taxon>Flammeovirga</taxon>
    </lineage>
</organism>
<proteinExistence type="predicted"/>
<gene>
    <name evidence="2" type="ORF">EI427_01300</name>
</gene>
<dbReference type="EMBL" id="CP034562">
    <property type="protein sequence ID" value="AZQ60895.1"/>
    <property type="molecule type" value="Genomic_DNA"/>
</dbReference>
<dbReference type="KEGG" id="fll:EI427_01300"/>
<dbReference type="RefSeq" id="WP_126610864.1">
    <property type="nucleotide sequence ID" value="NZ_CP034562.1"/>
</dbReference>
<dbReference type="OrthoDB" id="9889691at2"/>
<dbReference type="AlphaFoldDB" id="A0A3Q9FKV6"/>
<feature type="chain" id="PRO_5018647129" description="DUF2845 domain-containing protein" evidence="1">
    <location>
        <begin position="21"/>
        <end position="137"/>
    </location>
</feature>
<accession>A0A3Q9FKV6</accession>
<evidence type="ECO:0000313" key="2">
    <source>
        <dbReference type="EMBL" id="AZQ60895.1"/>
    </source>
</evidence>
<evidence type="ECO:0000256" key="1">
    <source>
        <dbReference type="SAM" id="SignalP"/>
    </source>
</evidence>